<gene>
    <name evidence="2" type="ORF">HHT355_1668</name>
</gene>
<reference evidence="2 3" key="1">
    <citation type="submission" date="2015-06" db="EMBL/GenBank/DDBJ databases">
        <authorList>
            <person name="Wibberg Daniel"/>
        </authorList>
    </citation>
    <scope>NUCLEOTIDE SEQUENCE [LARGE SCALE GENOMIC DNA]</scope>
    <source>
        <strain evidence="2 3">T3/55T</strain>
    </source>
</reference>
<dbReference type="SUPFAM" id="SSF53067">
    <property type="entry name" value="Actin-like ATPase domain"/>
    <property type="match status" value="1"/>
</dbReference>
<dbReference type="GO" id="GO:0051536">
    <property type="term" value="F:iron-sulfur cluster binding"/>
    <property type="evidence" value="ECO:0007669"/>
    <property type="project" value="InterPro"/>
</dbReference>
<protein>
    <recommendedName>
        <fullName evidence="1">2Fe-2S ferredoxin-type domain-containing protein</fullName>
    </recommendedName>
</protein>
<feature type="domain" description="2Fe-2S ferredoxin-type" evidence="1">
    <location>
        <begin position="5"/>
        <end position="102"/>
    </location>
</feature>
<dbReference type="Pfam" id="PF17651">
    <property type="entry name" value="Raco_middle"/>
    <property type="match status" value="1"/>
</dbReference>
<dbReference type="InterPro" id="IPR012675">
    <property type="entry name" value="Beta-grasp_dom_sf"/>
</dbReference>
<dbReference type="InterPro" id="IPR027980">
    <property type="entry name" value="RACo_C"/>
</dbReference>
<dbReference type="Proteomes" id="UP000236497">
    <property type="component" value="Unassembled WGS sequence"/>
</dbReference>
<dbReference type="InterPro" id="IPR043129">
    <property type="entry name" value="ATPase_NBD"/>
</dbReference>
<dbReference type="PANTHER" id="PTHR42895:SF2">
    <property type="entry name" value="IRON-SULFUR CLUSTER PROTEIN"/>
    <property type="match status" value="1"/>
</dbReference>
<dbReference type="Gene3D" id="3.10.20.30">
    <property type="match status" value="1"/>
</dbReference>
<dbReference type="InterPro" id="IPR042259">
    <property type="entry name" value="Raco-like_middle_sf"/>
</dbReference>
<dbReference type="CDD" id="cd00207">
    <property type="entry name" value="fer2"/>
    <property type="match status" value="1"/>
</dbReference>
<accession>A0A0H5SHA4</accession>
<keyword evidence="3" id="KW-1185">Reference proteome</keyword>
<name>A0A0H5SHA4_HERHM</name>
<dbReference type="AlphaFoldDB" id="A0A0H5SHA4"/>
<evidence type="ECO:0000313" key="2">
    <source>
        <dbReference type="EMBL" id="CRZ34869.1"/>
    </source>
</evidence>
<dbReference type="PANTHER" id="PTHR42895">
    <property type="entry name" value="IRON-SULFUR CLUSTER-BINDING PROTEIN-RELATED"/>
    <property type="match status" value="1"/>
</dbReference>
<dbReference type="RefSeq" id="WP_103202975.1">
    <property type="nucleotide sequence ID" value="NZ_CVTD020000017.1"/>
</dbReference>
<dbReference type="SUPFAM" id="SSF54292">
    <property type="entry name" value="2Fe-2S ferredoxin-like"/>
    <property type="match status" value="1"/>
</dbReference>
<dbReference type="PROSITE" id="PS51085">
    <property type="entry name" value="2FE2S_FER_2"/>
    <property type="match status" value="1"/>
</dbReference>
<dbReference type="InterPro" id="IPR036010">
    <property type="entry name" value="2Fe-2S_ferredoxin-like_sf"/>
</dbReference>
<dbReference type="OrthoDB" id="9810588at2"/>
<evidence type="ECO:0000259" key="1">
    <source>
        <dbReference type="PROSITE" id="PS51085"/>
    </source>
</evidence>
<dbReference type="Pfam" id="PF00111">
    <property type="entry name" value="Fer2"/>
    <property type="match status" value="1"/>
</dbReference>
<dbReference type="InterPro" id="IPR041414">
    <property type="entry name" value="Raco-like_middle"/>
</dbReference>
<dbReference type="EMBL" id="CVTD020000017">
    <property type="protein sequence ID" value="CRZ34869.1"/>
    <property type="molecule type" value="Genomic_DNA"/>
</dbReference>
<dbReference type="Gene3D" id="3.30.420.480">
    <property type="entry name" value="Domain of unknown function (DUF4445)"/>
    <property type="match status" value="1"/>
</dbReference>
<dbReference type="InterPro" id="IPR001041">
    <property type="entry name" value="2Fe-2S_ferredoxin-type"/>
</dbReference>
<sequence length="519" mass="56213">MEKAVKVKIVRAGTDTVREICLNPNESLYNAMIRCGIPVNGVCAGRGTCGKCRVKVSEGFLNITSADKKYFTDYELSLGFRLACMAYPERDCTVMVTTEEEKNFKVVSEGIDIKKGLTKDLSFAKNEKRYGITIDLGTTTLVIALIDSADGSILEKYTAANPQRVYGADVISRIKASNEGKGELLKSLIRRELSNGIRTLTYYRQIRLKDIENIVISGNTAMIHILMGYPCEGLGAYPFTPYKEGFIYSYSDELFDIAEKIPVIILPAISVFVGGDITAGLLACGFDKIDKPCLFIDLGTNGELALGNKEKILVTSASAGPAFEGGNISCGVGSIPGAICHVSLSGNNLKYETIDGLAPIGLCGSGVIDLTAQLLKEGIIDSTGLLTDEYFENGYCIDGIRFLQEDIRNVQLAKAAIRAGIEVLLKSYAISIDEVEQVFIAGGFGYHLDISKAAYIGLFPQSAVKKAKTLGNTALSGAVLASYDNGAINRLEHIISVSKEIHLSDDRDFNDLFIQYISF</sequence>
<organism evidence="2 3">
    <name type="scientific">Herbinix hemicellulosilytica</name>
    <dbReference type="NCBI Taxonomy" id="1564487"/>
    <lineage>
        <taxon>Bacteria</taxon>
        <taxon>Bacillati</taxon>
        <taxon>Bacillota</taxon>
        <taxon>Clostridia</taxon>
        <taxon>Lachnospirales</taxon>
        <taxon>Lachnospiraceae</taxon>
        <taxon>Herbinix</taxon>
    </lineage>
</organism>
<evidence type="ECO:0000313" key="3">
    <source>
        <dbReference type="Proteomes" id="UP000236497"/>
    </source>
</evidence>
<dbReference type="Pfam" id="PF14574">
    <property type="entry name" value="RACo_C_ter"/>
    <property type="match status" value="1"/>
</dbReference>
<proteinExistence type="predicted"/>
<dbReference type="InterPro" id="IPR052911">
    <property type="entry name" value="Corrinoid_activation_enz"/>
</dbReference>